<dbReference type="PANTHER" id="PTHR21301">
    <property type="entry name" value="REVERSE TRANSCRIPTASE"/>
    <property type="match status" value="1"/>
</dbReference>
<evidence type="ECO:0000256" key="1">
    <source>
        <dbReference type="SAM" id="MobiDB-lite"/>
    </source>
</evidence>
<reference evidence="4" key="3">
    <citation type="submission" date="2016-05" db="EMBL/GenBank/DDBJ databases">
        <title>WGS assembly of Xenopus tropicalis.</title>
        <authorList>
            <person name="Sessions A."/>
            <person name="Jenkins J."/>
            <person name="Mitros T."/>
            <person name="Lyons J.T."/>
            <person name="Dichmann D.S."/>
            <person name="Robert J."/>
            <person name="Harland R.M."/>
            <person name="Rokhsar D.S."/>
        </authorList>
    </citation>
    <scope>NUCLEOTIDE SEQUENCE</scope>
    <source>
        <strain evidence="4">Nigerian</strain>
    </source>
</reference>
<evidence type="ECO:0000313" key="4">
    <source>
        <dbReference type="EMBL" id="OCA17183.1"/>
    </source>
</evidence>
<organism evidence="4">
    <name type="scientific">Xenopus tropicalis</name>
    <name type="common">Western clawed frog</name>
    <name type="synonym">Silurana tropicalis</name>
    <dbReference type="NCBI Taxonomy" id="8364"/>
    <lineage>
        <taxon>Eukaryota</taxon>
        <taxon>Metazoa</taxon>
        <taxon>Chordata</taxon>
        <taxon>Craniata</taxon>
        <taxon>Vertebrata</taxon>
        <taxon>Euteleostomi</taxon>
        <taxon>Amphibia</taxon>
        <taxon>Batrachia</taxon>
        <taxon>Anura</taxon>
        <taxon>Pipoidea</taxon>
        <taxon>Pipidae</taxon>
        <taxon>Xenopodinae</taxon>
        <taxon>Xenopus</taxon>
        <taxon>Silurana</taxon>
    </lineage>
</organism>
<keyword evidence="2" id="KW-1133">Transmembrane helix</keyword>
<dbReference type="PANTHER" id="PTHR21301:SF12">
    <property type="match status" value="1"/>
</dbReference>
<feature type="domain" description="Helix-turn-helix" evidence="3">
    <location>
        <begin position="182"/>
        <end position="238"/>
    </location>
</feature>
<sequence length="431" mass="49187">MATVLLTISTPFLGSDERRHQSHGHRQLIGCECFTSSSPGRIFFFRSRHQEQRRSRKATRRGRKRSTGKDKDIETAEEATEDLIFNISTQQLSDAEMSLLRKGLGFVPVVSNTRFSTVIDNYKFTRQIQLKEYYGAGGGVNKSGTDVATCDNVLERTFKNKSDFDPGLQACIYTKPTDRNTLLHYKSHHPKHILDSLPKSQMLRVVRIDSELSDRIQDLQIMKKKFITRGYPKQLVQDVMNWAMEVDRDEVLTQQDRVDEGQKKWAATGVSASPVANAARIADLWFAIRSRNDVIVLPMYNKPQGHLIKYMMYLEVQPSNKIVCLHLFSFLVVIIIIIIIIIVVISQGLDLSTEQLLYCLMSSSNKLLSQVNYTHTHKCAYIKINIPTIINYIAIGYVHLNLSHTGKLPIPLEHMGVAQYNVQKYKLLLTL</sequence>
<evidence type="ECO:0000259" key="3">
    <source>
        <dbReference type="Pfam" id="PF26215"/>
    </source>
</evidence>
<accession>A0A1B8Y2P3</accession>
<keyword evidence="2" id="KW-0472">Membrane</keyword>
<protein>
    <recommendedName>
        <fullName evidence="3">Helix-turn-helix domain-containing protein</fullName>
    </recommendedName>
</protein>
<dbReference type="AlphaFoldDB" id="A0A1B8Y2P3"/>
<evidence type="ECO:0000256" key="2">
    <source>
        <dbReference type="SAM" id="Phobius"/>
    </source>
</evidence>
<dbReference type="EMBL" id="KV460519">
    <property type="protein sequence ID" value="OCA17183.1"/>
    <property type="molecule type" value="Genomic_DNA"/>
</dbReference>
<feature type="transmembrane region" description="Helical" evidence="2">
    <location>
        <begin position="325"/>
        <end position="345"/>
    </location>
</feature>
<name>A0A1B8Y2P3_XENTR</name>
<reference evidence="4" key="2">
    <citation type="journal article" date="2010" name="Science">
        <title>The genome of the Western clawed frog Xenopus tropicalis.</title>
        <authorList>
            <person name="Hellsten U."/>
            <person name="Harland R.M."/>
            <person name="Gilchrist M.J."/>
            <person name="Hendrix D."/>
            <person name="Jurka J."/>
            <person name="Kapitonov V."/>
            <person name="Ovcharenko I."/>
            <person name="Putnam N.H."/>
            <person name="Shu S."/>
            <person name="Taher L."/>
            <person name="Blitz I.L."/>
            <person name="Blumberg B."/>
            <person name="Dichmann D.S."/>
            <person name="Dubchak I."/>
            <person name="Amaya E."/>
            <person name="Detter J.C."/>
            <person name="Fletcher R."/>
            <person name="Gerhard D.S."/>
            <person name="Goodstein D."/>
            <person name="Graves T."/>
            <person name="Grigoriev I.V."/>
            <person name="Grimwood J."/>
            <person name="Kawashima T."/>
            <person name="Lindquist E."/>
            <person name="Lucas S.M."/>
            <person name="Mead P.E."/>
            <person name="Mitros T."/>
            <person name="Ogino H."/>
            <person name="Ohta Y."/>
            <person name="Poliakov A.V."/>
            <person name="Pollet N."/>
            <person name="Robert J."/>
            <person name="Salamov A."/>
            <person name="Sater A.K."/>
            <person name="Schmutz J."/>
            <person name="Terry A."/>
            <person name="Vize P.D."/>
            <person name="Warren W.C."/>
            <person name="Wells D."/>
            <person name="Wills A."/>
            <person name="Wilson R.K."/>
            <person name="Zimmerman L.B."/>
            <person name="Zorn A.M."/>
            <person name="Grainger R."/>
            <person name="Grammer T."/>
            <person name="Khokha M.K."/>
            <person name="Richardson P.M."/>
            <person name="Rokhsar D.S."/>
        </authorList>
    </citation>
    <scope>NUCLEOTIDE SEQUENCE [LARGE SCALE GENOMIC DNA]</scope>
    <source>
        <strain evidence="4">Nigerian</strain>
    </source>
</reference>
<dbReference type="InterPro" id="IPR058912">
    <property type="entry name" value="HTH_animal"/>
</dbReference>
<feature type="compositionally biased region" description="Basic residues" evidence="1">
    <location>
        <begin position="54"/>
        <end position="66"/>
    </location>
</feature>
<keyword evidence="2" id="KW-0812">Transmembrane</keyword>
<reference evidence="4" key="1">
    <citation type="submission" date="2009-11" db="EMBL/GenBank/DDBJ databases">
        <authorList>
            <consortium name="US DOE Joint Genome Institute (JGI-PGF)"/>
            <person name="Ottilar R."/>
            <person name="Schmutz J."/>
            <person name="Salamov A."/>
            <person name="Cheng J.F."/>
            <person name="Lucas S."/>
            <person name="Pitluck S."/>
            <person name="Gundlach H."/>
            <person name="Guo Y."/>
            <person name="Haberer G."/>
            <person name="Nasrallah J."/>
            <person name="Mayer K.F.X."/>
            <person name="van de Peer Y."/>
            <person name="Weigel D."/>
            <person name="Grigoriev I.V."/>
        </authorList>
    </citation>
    <scope>NUCLEOTIDE SEQUENCE</scope>
    <source>
        <strain evidence="4">Nigerian</strain>
    </source>
</reference>
<gene>
    <name evidence="4" type="ORF">XENTR_v90027385mg</name>
</gene>
<dbReference type="Pfam" id="PF26215">
    <property type="entry name" value="HTH_animal"/>
    <property type="match status" value="1"/>
</dbReference>
<proteinExistence type="predicted"/>
<feature type="region of interest" description="Disordered" evidence="1">
    <location>
        <begin position="48"/>
        <end position="75"/>
    </location>
</feature>